<keyword evidence="12" id="KW-1185">Reference proteome</keyword>
<dbReference type="Gene3D" id="3.40.720.10">
    <property type="entry name" value="Alkaline Phosphatase, subunit A"/>
    <property type="match status" value="1"/>
</dbReference>
<dbReference type="RefSeq" id="WP_073401045.1">
    <property type="nucleotide sequence ID" value="NZ_FQTV01000007.1"/>
</dbReference>
<proteinExistence type="predicted"/>
<keyword evidence="2" id="KW-1003">Cell membrane</keyword>
<feature type="binding site" evidence="7">
    <location>
        <position position="432"/>
    </location>
    <ligand>
        <name>substrate</name>
    </ligand>
</feature>
<dbReference type="InterPro" id="IPR050448">
    <property type="entry name" value="OpgB/LTA_synthase_biosynth"/>
</dbReference>
<feature type="transmembrane region" description="Helical" evidence="9">
    <location>
        <begin position="128"/>
        <end position="153"/>
    </location>
</feature>
<dbReference type="AlphaFoldDB" id="A0A1M5AP48"/>
<feature type="binding site" evidence="8">
    <location>
        <position position="316"/>
    </location>
    <ligand>
        <name>Mn(2+)</name>
        <dbReference type="ChEBI" id="CHEBI:29035"/>
    </ligand>
</feature>
<evidence type="ECO:0000256" key="1">
    <source>
        <dbReference type="ARBA" id="ARBA00004651"/>
    </source>
</evidence>
<evidence type="ECO:0000256" key="7">
    <source>
        <dbReference type="PIRSR" id="PIRSR005091-2"/>
    </source>
</evidence>
<comment type="subcellular location">
    <subcellularLocation>
        <location evidence="1">Cell membrane</location>
        <topology evidence="1">Multi-pass membrane protein</topology>
    </subcellularLocation>
</comment>
<evidence type="ECO:0000259" key="10">
    <source>
        <dbReference type="Pfam" id="PF00884"/>
    </source>
</evidence>
<reference evidence="11 12" key="1">
    <citation type="submission" date="2016-11" db="EMBL/GenBank/DDBJ databases">
        <authorList>
            <person name="Jaros S."/>
            <person name="Januszkiewicz K."/>
            <person name="Wedrychowicz H."/>
        </authorList>
    </citation>
    <scope>NUCLEOTIDE SEQUENCE [LARGE SCALE GENOMIC DNA]</scope>
    <source>
        <strain evidence="11 12">DSM 26991</strain>
    </source>
</reference>
<gene>
    <name evidence="11" type="ORF">SAMN05444405_10755</name>
</gene>
<keyword evidence="4 9" id="KW-1133">Transmembrane helix</keyword>
<dbReference type="Gene3D" id="3.30.1120.80">
    <property type="match status" value="1"/>
</dbReference>
<dbReference type="PIRSF" id="PIRSF005091">
    <property type="entry name" value="Mmb_sulf_HI1246"/>
    <property type="match status" value="1"/>
</dbReference>
<keyword evidence="7" id="KW-0479">Metal-binding</keyword>
<dbReference type="GO" id="GO:0005886">
    <property type="term" value="C:plasma membrane"/>
    <property type="evidence" value="ECO:0007669"/>
    <property type="project" value="UniProtKB-SubCell"/>
</dbReference>
<feature type="transmembrane region" description="Helical" evidence="9">
    <location>
        <begin position="12"/>
        <end position="30"/>
    </location>
</feature>
<dbReference type="OrthoDB" id="9777768at2"/>
<feature type="domain" description="Sulfatase N-terminal" evidence="10">
    <location>
        <begin position="268"/>
        <end position="532"/>
    </location>
</feature>
<evidence type="ECO:0000256" key="5">
    <source>
        <dbReference type="ARBA" id="ARBA00023136"/>
    </source>
</evidence>
<keyword evidence="7" id="KW-0464">Manganese</keyword>
<dbReference type="Pfam" id="PF00884">
    <property type="entry name" value="Sulfatase"/>
    <property type="match status" value="1"/>
</dbReference>
<dbReference type="PANTHER" id="PTHR47371">
    <property type="entry name" value="LIPOTEICHOIC ACID SYNTHASE"/>
    <property type="match status" value="1"/>
</dbReference>
<keyword evidence="5 9" id="KW-0472">Membrane</keyword>
<feature type="binding site" evidence="8">
    <location>
        <position position="481"/>
    </location>
    <ligand>
        <name>Mn(2+)</name>
        <dbReference type="ChEBI" id="CHEBI:29035"/>
    </ligand>
</feature>
<dbReference type="SUPFAM" id="SSF53649">
    <property type="entry name" value="Alkaline phosphatase-like"/>
    <property type="match status" value="1"/>
</dbReference>
<evidence type="ECO:0000313" key="11">
    <source>
        <dbReference type="EMBL" id="SHF32038.1"/>
    </source>
</evidence>
<dbReference type="GO" id="GO:0016740">
    <property type="term" value="F:transferase activity"/>
    <property type="evidence" value="ECO:0007669"/>
    <property type="project" value="UniProtKB-KW"/>
</dbReference>
<feature type="transmembrane region" description="Helical" evidence="9">
    <location>
        <begin position="50"/>
        <end position="74"/>
    </location>
</feature>
<dbReference type="GO" id="GO:0046872">
    <property type="term" value="F:metal ion binding"/>
    <property type="evidence" value="ECO:0007669"/>
    <property type="project" value="UniProtKB-KW"/>
</dbReference>
<evidence type="ECO:0000256" key="6">
    <source>
        <dbReference type="PIRSR" id="PIRSR005091-1"/>
    </source>
</evidence>
<evidence type="ECO:0000256" key="4">
    <source>
        <dbReference type="ARBA" id="ARBA00022989"/>
    </source>
</evidence>
<evidence type="ECO:0000256" key="3">
    <source>
        <dbReference type="ARBA" id="ARBA00022692"/>
    </source>
</evidence>
<feature type="binding site" evidence="8">
    <location>
        <position position="480"/>
    </location>
    <ligand>
        <name>Mn(2+)</name>
        <dbReference type="ChEBI" id="CHEBI:29035"/>
    </ligand>
</feature>
<dbReference type="InterPro" id="IPR000917">
    <property type="entry name" value="Sulfatase_N"/>
</dbReference>
<feature type="binding site" evidence="8">
    <location>
        <position position="276"/>
    </location>
    <ligand>
        <name>Mn(2+)</name>
        <dbReference type="ChEBI" id="CHEBI:29035"/>
    </ligand>
</feature>
<evidence type="ECO:0000256" key="8">
    <source>
        <dbReference type="PIRSR" id="PIRSR005091-3"/>
    </source>
</evidence>
<dbReference type="InterPro" id="IPR012160">
    <property type="entry name" value="LtaS-like"/>
</dbReference>
<dbReference type="CDD" id="cd16015">
    <property type="entry name" value="LTA_synthase"/>
    <property type="match status" value="1"/>
</dbReference>
<evidence type="ECO:0000256" key="9">
    <source>
        <dbReference type="SAM" id="Phobius"/>
    </source>
</evidence>
<name>A0A1M5AP48_9BACE</name>
<dbReference type="STRING" id="1297750.SAMN05444405_10755"/>
<feature type="active site" evidence="6">
    <location>
        <position position="316"/>
    </location>
</feature>
<dbReference type="EMBL" id="FQTV01000007">
    <property type="protein sequence ID" value="SHF32038.1"/>
    <property type="molecule type" value="Genomic_DNA"/>
</dbReference>
<keyword evidence="3 9" id="KW-0812">Transmembrane</keyword>
<dbReference type="Proteomes" id="UP000184509">
    <property type="component" value="Unassembled WGS sequence"/>
</dbReference>
<protein>
    <submittedName>
        <fullName evidence="11">Phosphoglycerol transferase MdoB</fullName>
    </submittedName>
</protein>
<feature type="transmembrane region" description="Helical" evidence="9">
    <location>
        <begin position="86"/>
        <end position="108"/>
    </location>
</feature>
<evidence type="ECO:0000256" key="2">
    <source>
        <dbReference type="ARBA" id="ARBA00022475"/>
    </source>
</evidence>
<keyword evidence="11" id="KW-0808">Transferase</keyword>
<sequence>MKDRFFLLLKTYLFFILFFVVQKPVFMLYYHDLYHDCSLLDYLGVIWHGLPLDASIAGYFTILPGLFLIASLWLNSTVTNMVFKIYYGIVAFVIGCVFISDIVLYKYWGFRLDSSPLFYLKTPKDAFASADLITIILALFFIIAIISALIYLFNLILIKPEVKIKKPYYRRKTAIVLLLVTGFLFIPIRGGFSVSTMNTGWAYYSDKIELNHAAINPCFSLMESLSREQAFDKQYRFLKDDEAVKEFDKLKDVTVTDSIPTLLTTKRPNVIIIVLESFTSKIVQPLGGLPDVASNMNAFCKEGILFTNFYANSFRTDRGLVSILSGYPAQPTTSIMKYPQRSQSLPSISKSLKKAGYSTEYYYGGDANFTNMRSYLLSQGYDRIVCDKDFPLKERLSKWGAPDQYLFNRALSDFLGAQKEPFFKTIQTSSSHEPFDVPSHKFKDPFLNSAFYTDSCLGKFIDRYKQTKYWKNTVFVLVPDHAMRYPASITNHEIERFQIPLILIGGAIKKPVKIDTYASQIDIAATILYQLGLPHKDFTFSKNILNSKSPHFGYFSFPNGFGMTTSQNQLIFDCEANKVVLDRGKKKNLNQKPAKAYMQKLYDDLAKR</sequence>
<dbReference type="PANTHER" id="PTHR47371:SF3">
    <property type="entry name" value="PHOSPHOGLYCEROL TRANSFERASE I"/>
    <property type="match status" value="1"/>
</dbReference>
<dbReference type="InterPro" id="IPR017850">
    <property type="entry name" value="Alkaline_phosphatase_core_sf"/>
</dbReference>
<accession>A0A1M5AP48</accession>
<evidence type="ECO:0000313" key="12">
    <source>
        <dbReference type="Proteomes" id="UP000184509"/>
    </source>
</evidence>
<organism evidence="11 12">
    <name type="scientific">Bacteroides luti</name>
    <dbReference type="NCBI Taxonomy" id="1297750"/>
    <lineage>
        <taxon>Bacteria</taxon>
        <taxon>Pseudomonadati</taxon>
        <taxon>Bacteroidota</taxon>
        <taxon>Bacteroidia</taxon>
        <taxon>Bacteroidales</taxon>
        <taxon>Bacteroidaceae</taxon>
        <taxon>Bacteroides</taxon>
    </lineage>
</organism>
<feature type="transmembrane region" description="Helical" evidence="9">
    <location>
        <begin position="174"/>
        <end position="192"/>
    </location>
</feature>